<reference evidence="5 6" key="1">
    <citation type="journal article" date="2020" name="G3 (Bethesda)">
        <title>Improved Reference Genome for Cyclotella cryptica CCMP332, a Model for Cell Wall Morphogenesis, Salinity Adaptation, and Lipid Production in Diatoms (Bacillariophyta).</title>
        <authorList>
            <person name="Roberts W.R."/>
            <person name="Downey K.M."/>
            <person name="Ruck E.C."/>
            <person name="Traller J.C."/>
            <person name="Alverson A.J."/>
        </authorList>
    </citation>
    <scope>NUCLEOTIDE SEQUENCE [LARGE SCALE GENOMIC DNA]</scope>
    <source>
        <strain evidence="5 6">CCMP332</strain>
    </source>
</reference>
<dbReference type="EMBL" id="JABMIG020000305">
    <property type="protein sequence ID" value="KAL3781824.1"/>
    <property type="molecule type" value="Genomic_DNA"/>
</dbReference>
<feature type="compositionally biased region" description="Basic and acidic residues" evidence="2">
    <location>
        <begin position="59"/>
        <end position="74"/>
    </location>
</feature>
<dbReference type="AlphaFoldDB" id="A0ABD3P0U0"/>
<dbReference type="PRINTS" id="PR00625">
    <property type="entry name" value="JDOMAIN"/>
</dbReference>
<dbReference type="InterPro" id="IPR001623">
    <property type="entry name" value="DnaJ_domain"/>
</dbReference>
<dbReference type="SUPFAM" id="SSF46565">
    <property type="entry name" value="Chaperone J-domain"/>
    <property type="match status" value="1"/>
</dbReference>
<dbReference type="PANTHER" id="PTHR43096:SF52">
    <property type="entry name" value="DNAJ HOMOLOG 1, MITOCHONDRIAL-RELATED"/>
    <property type="match status" value="1"/>
</dbReference>
<sequence>MKRAGSSCLALCVVTSLNAVGVASFRCQAPQHAPQTRPPSTHPHRFSRPLLSTAQDSTSTDREETRAKPKNKAPEVSRFLAEFRTARGTLVDPYKVLKLPRSASAVEIKQSYRKLSRKWHPDAVARKEILPGNCANLEDVREEWEKVKLSYEILIDRKTGLKYDRNSVVADPGAAVGRAVGGAVGNAFAWGVESVFRMVAGEKADAKSVDGGGSGVDGVGGGGSRQ</sequence>
<feature type="compositionally biased region" description="Gly residues" evidence="2">
    <location>
        <begin position="210"/>
        <end position="226"/>
    </location>
</feature>
<feature type="chain" id="PRO_5044869966" description="J domain-containing protein" evidence="3">
    <location>
        <begin position="25"/>
        <end position="226"/>
    </location>
</feature>
<evidence type="ECO:0000256" key="1">
    <source>
        <dbReference type="ARBA" id="ARBA00023186"/>
    </source>
</evidence>
<evidence type="ECO:0000259" key="4">
    <source>
        <dbReference type="PROSITE" id="PS50076"/>
    </source>
</evidence>
<gene>
    <name evidence="5" type="ORF">HJC23_011133</name>
</gene>
<evidence type="ECO:0000313" key="6">
    <source>
        <dbReference type="Proteomes" id="UP001516023"/>
    </source>
</evidence>
<keyword evidence="6" id="KW-1185">Reference proteome</keyword>
<dbReference type="Proteomes" id="UP001516023">
    <property type="component" value="Unassembled WGS sequence"/>
</dbReference>
<dbReference type="PROSITE" id="PS50076">
    <property type="entry name" value="DNAJ_2"/>
    <property type="match status" value="1"/>
</dbReference>
<accession>A0ABD3P0U0</accession>
<comment type="caution">
    <text evidence="5">The sequence shown here is derived from an EMBL/GenBank/DDBJ whole genome shotgun (WGS) entry which is preliminary data.</text>
</comment>
<feature type="domain" description="J" evidence="4">
    <location>
        <begin position="92"/>
        <end position="167"/>
    </location>
</feature>
<dbReference type="Pfam" id="PF00226">
    <property type="entry name" value="DnaJ"/>
    <property type="match status" value="1"/>
</dbReference>
<dbReference type="Gene3D" id="1.10.287.110">
    <property type="entry name" value="DnaJ domain"/>
    <property type="match status" value="1"/>
</dbReference>
<dbReference type="CDD" id="cd06257">
    <property type="entry name" value="DnaJ"/>
    <property type="match status" value="1"/>
</dbReference>
<dbReference type="SMART" id="SM00271">
    <property type="entry name" value="DnaJ"/>
    <property type="match status" value="1"/>
</dbReference>
<protein>
    <recommendedName>
        <fullName evidence="4">J domain-containing protein</fullName>
    </recommendedName>
</protein>
<evidence type="ECO:0000313" key="5">
    <source>
        <dbReference type="EMBL" id="KAL3781824.1"/>
    </source>
</evidence>
<organism evidence="5 6">
    <name type="scientific">Cyclotella cryptica</name>
    <dbReference type="NCBI Taxonomy" id="29204"/>
    <lineage>
        <taxon>Eukaryota</taxon>
        <taxon>Sar</taxon>
        <taxon>Stramenopiles</taxon>
        <taxon>Ochrophyta</taxon>
        <taxon>Bacillariophyta</taxon>
        <taxon>Coscinodiscophyceae</taxon>
        <taxon>Thalassiosirophycidae</taxon>
        <taxon>Stephanodiscales</taxon>
        <taxon>Stephanodiscaceae</taxon>
        <taxon>Cyclotella</taxon>
    </lineage>
</organism>
<proteinExistence type="predicted"/>
<feature type="signal peptide" evidence="3">
    <location>
        <begin position="1"/>
        <end position="24"/>
    </location>
</feature>
<evidence type="ECO:0000256" key="2">
    <source>
        <dbReference type="SAM" id="MobiDB-lite"/>
    </source>
</evidence>
<evidence type="ECO:0000256" key="3">
    <source>
        <dbReference type="SAM" id="SignalP"/>
    </source>
</evidence>
<dbReference type="InterPro" id="IPR036869">
    <property type="entry name" value="J_dom_sf"/>
</dbReference>
<keyword evidence="1" id="KW-0143">Chaperone</keyword>
<dbReference type="PANTHER" id="PTHR43096">
    <property type="entry name" value="DNAJ HOMOLOG 1, MITOCHONDRIAL-RELATED"/>
    <property type="match status" value="1"/>
</dbReference>
<keyword evidence="3" id="KW-0732">Signal</keyword>
<feature type="region of interest" description="Disordered" evidence="2">
    <location>
        <begin position="31"/>
        <end position="74"/>
    </location>
</feature>
<feature type="region of interest" description="Disordered" evidence="2">
    <location>
        <begin position="204"/>
        <end position="226"/>
    </location>
</feature>
<name>A0ABD3P0U0_9STRA</name>